<name>A0A1I8IHR1_9PLAT</name>
<organism evidence="2 4">
    <name type="scientific">Macrostomum lignano</name>
    <dbReference type="NCBI Taxonomy" id="282301"/>
    <lineage>
        <taxon>Eukaryota</taxon>
        <taxon>Metazoa</taxon>
        <taxon>Spiralia</taxon>
        <taxon>Lophotrochozoa</taxon>
        <taxon>Platyhelminthes</taxon>
        <taxon>Rhabditophora</taxon>
        <taxon>Macrostomorpha</taxon>
        <taxon>Macrostomida</taxon>
        <taxon>Macrostomidae</taxon>
        <taxon>Macrostomum</taxon>
    </lineage>
</organism>
<reference evidence="3 4" key="1">
    <citation type="submission" date="2016-11" db="UniProtKB">
        <authorList>
            <consortium name="WormBaseParasite"/>
        </authorList>
    </citation>
    <scope>IDENTIFICATION</scope>
</reference>
<proteinExistence type="predicted"/>
<protein>
    <submittedName>
        <fullName evidence="3 4">Protein max</fullName>
    </submittedName>
</protein>
<dbReference type="WBParaSite" id="maker-uti_cns_0012933-snap-gene-0.5-mRNA-1">
    <property type="protein sequence ID" value="maker-uti_cns_0012933-snap-gene-0.5-mRNA-1"/>
    <property type="gene ID" value="maker-uti_cns_0012933-snap-gene-0.5"/>
</dbReference>
<dbReference type="AlphaFoldDB" id="A0A1I8IHR1"/>
<evidence type="ECO:0000256" key="1">
    <source>
        <dbReference type="SAM" id="MobiDB-lite"/>
    </source>
</evidence>
<accession>A0A1I8IHR1</accession>
<feature type="region of interest" description="Disordered" evidence="1">
    <location>
        <begin position="1"/>
        <end position="76"/>
    </location>
</feature>
<evidence type="ECO:0000313" key="2">
    <source>
        <dbReference type="Proteomes" id="UP000095280"/>
    </source>
</evidence>
<keyword evidence="2" id="KW-1185">Reference proteome</keyword>
<evidence type="ECO:0000313" key="3">
    <source>
        <dbReference type="WBParaSite" id="maker-uti_cns_0007040-snap-gene-0.3-mRNA-1"/>
    </source>
</evidence>
<dbReference type="WBParaSite" id="maker-uti_cns_0007040-snap-gene-0.3-mRNA-1">
    <property type="protein sequence ID" value="maker-uti_cns_0007040-snap-gene-0.3-mRNA-1"/>
    <property type="gene ID" value="maker-uti_cns_0007040-snap-gene-0.3"/>
</dbReference>
<feature type="compositionally biased region" description="Basic and acidic residues" evidence="1">
    <location>
        <begin position="33"/>
        <end position="46"/>
    </location>
</feature>
<sequence>MAAQVALRRHQTNRDEEDSAASAGEGSSNDISGDGKKKSAPMDKSLKTMQQYSHSKQVLHSYKSRLRTLQQQQQQR</sequence>
<dbReference type="Proteomes" id="UP000095280">
    <property type="component" value="Unplaced"/>
</dbReference>
<feature type="compositionally biased region" description="Polar residues" evidence="1">
    <location>
        <begin position="47"/>
        <end position="58"/>
    </location>
</feature>
<evidence type="ECO:0000313" key="4">
    <source>
        <dbReference type="WBParaSite" id="maker-uti_cns_0012933-snap-gene-0.5-mRNA-1"/>
    </source>
</evidence>